<dbReference type="AlphaFoldDB" id="A0A226F1Z6"/>
<accession>A0A226F1Z6</accession>
<proteinExistence type="predicted"/>
<name>A0A226F1Z6_FOLCA</name>
<dbReference type="Proteomes" id="UP000198287">
    <property type="component" value="Unassembled WGS sequence"/>
</dbReference>
<gene>
    <name evidence="1" type="ORF">Fcan01_00277</name>
</gene>
<sequence length="473" mass="54210">MDFPTNPHHHSTPHLGVSLPEILRKVMTFLPTPDLLTSTKVNTAWFEKYLHTTRVRSNYHERVVVYWSSKLTRLFPQLEDLAVQAKGKVRHLDLCFSLNLGPDLYHIFKIITTFGKSLKSLTLVLSDNVNKISNKDGNLPEFLALLSRENLILPSITKLEVDTYNVEDYEKFVSIITAISPIFPNVTNIHFTMIGWKQLEFLFVTKPRQFPALTSFSFQNEPDVDEIPLIPPPEMFFVNIVKLEFSVEGYPPLCRVGPKLLQILAPVLQHVHITEISSPQIVQVPIMPKLRVFKRSRPPDKCSGSRIALQFKTEDSLTGVKLNYKKQFPVLAKISIKCVTQGYKREDDEEDFFEGTVRFLYDTFIPGNISVCETLCELDVPLPPGDEFKFRGMKSGRDRCSGDIRNPVCNCYEWVCSTTFLDHLAATFPNLQYAFLAESKKKVRCDLVKKWVQMGVDLGLLDKSYRVSEDKER</sequence>
<keyword evidence="2" id="KW-1185">Reference proteome</keyword>
<reference evidence="1 2" key="1">
    <citation type="submission" date="2015-12" db="EMBL/GenBank/DDBJ databases">
        <title>The genome of Folsomia candida.</title>
        <authorList>
            <person name="Faddeeva A."/>
            <person name="Derks M.F."/>
            <person name="Anvar Y."/>
            <person name="Smit S."/>
            <person name="Van Straalen N."/>
            <person name="Roelofs D."/>
        </authorList>
    </citation>
    <scope>NUCLEOTIDE SEQUENCE [LARGE SCALE GENOMIC DNA]</scope>
    <source>
        <strain evidence="1 2">VU population</strain>
        <tissue evidence="1">Whole body</tissue>
    </source>
</reference>
<evidence type="ECO:0000313" key="1">
    <source>
        <dbReference type="EMBL" id="OXA63815.1"/>
    </source>
</evidence>
<protein>
    <recommendedName>
        <fullName evidence="3">F-box domain-containing protein</fullName>
    </recommendedName>
</protein>
<comment type="caution">
    <text evidence="1">The sequence shown here is derived from an EMBL/GenBank/DDBJ whole genome shotgun (WGS) entry which is preliminary data.</text>
</comment>
<dbReference type="EMBL" id="LNIX01000001">
    <property type="protein sequence ID" value="OXA63815.1"/>
    <property type="molecule type" value="Genomic_DNA"/>
</dbReference>
<evidence type="ECO:0008006" key="3">
    <source>
        <dbReference type="Google" id="ProtNLM"/>
    </source>
</evidence>
<organism evidence="1 2">
    <name type="scientific">Folsomia candida</name>
    <name type="common">Springtail</name>
    <dbReference type="NCBI Taxonomy" id="158441"/>
    <lineage>
        <taxon>Eukaryota</taxon>
        <taxon>Metazoa</taxon>
        <taxon>Ecdysozoa</taxon>
        <taxon>Arthropoda</taxon>
        <taxon>Hexapoda</taxon>
        <taxon>Collembola</taxon>
        <taxon>Entomobryomorpha</taxon>
        <taxon>Isotomoidea</taxon>
        <taxon>Isotomidae</taxon>
        <taxon>Proisotominae</taxon>
        <taxon>Folsomia</taxon>
    </lineage>
</organism>
<evidence type="ECO:0000313" key="2">
    <source>
        <dbReference type="Proteomes" id="UP000198287"/>
    </source>
</evidence>
<dbReference type="OrthoDB" id="509497at2759"/>